<keyword evidence="3" id="KW-1185">Reference proteome</keyword>
<sequence length="164" mass="17843">MSSTCERRSERTDHRLEGICQAESTAAPLIFEDAQSERVTLANTCWGRLFRAPQWRRLSSEEHDSDDDAEDQSAFPLQNLPNPGTDDQGEAKAEAARDPWPTGGCGSAPAAGPVRGVPGALPRGVAPAAAPRRLWGIRAAAAQREPPSLRAPRRRCRAAPRRRL</sequence>
<reference evidence="2" key="1">
    <citation type="submission" date="2023-10" db="EMBL/GenBank/DDBJ databases">
        <authorList>
            <person name="Chen Y."/>
            <person name="Shah S."/>
            <person name="Dougan E. K."/>
            <person name="Thang M."/>
            <person name="Chan C."/>
        </authorList>
    </citation>
    <scope>NUCLEOTIDE SEQUENCE [LARGE SCALE GENOMIC DNA]</scope>
</reference>
<feature type="compositionally biased region" description="Low complexity" evidence="1">
    <location>
        <begin position="116"/>
        <end position="125"/>
    </location>
</feature>
<proteinExistence type="predicted"/>
<feature type="region of interest" description="Disordered" evidence="1">
    <location>
        <begin position="58"/>
        <end position="125"/>
    </location>
</feature>
<dbReference type="EMBL" id="CAUYUJ010020760">
    <property type="protein sequence ID" value="CAK0900342.1"/>
    <property type="molecule type" value="Genomic_DNA"/>
</dbReference>
<gene>
    <name evidence="2" type="ORF">PCOR1329_LOCUS77640</name>
</gene>
<protein>
    <submittedName>
        <fullName evidence="2">Uncharacterized protein</fullName>
    </submittedName>
</protein>
<organism evidence="2 3">
    <name type="scientific">Prorocentrum cordatum</name>
    <dbReference type="NCBI Taxonomy" id="2364126"/>
    <lineage>
        <taxon>Eukaryota</taxon>
        <taxon>Sar</taxon>
        <taxon>Alveolata</taxon>
        <taxon>Dinophyceae</taxon>
        <taxon>Prorocentrales</taxon>
        <taxon>Prorocentraceae</taxon>
        <taxon>Prorocentrum</taxon>
    </lineage>
</organism>
<accession>A0ABN9XMA8</accession>
<evidence type="ECO:0000313" key="3">
    <source>
        <dbReference type="Proteomes" id="UP001189429"/>
    </source>
</evidence>
<dbReference type="Proteomes" id="UP001189429">
    <property type="component" value="Unassembled WGS sequence"/>
</dbReference>
<evidence type="ECO:0000313" key="2">
    <source>
        <dbReference type="EMBL" id="CAK0900342.1"/>
    </source>
</evidence>
<name>A0ABN9XMA8_9DINO</name>
<evidence type="ECO:0000256" key="1">
    <source>
        <dbReference type="SAM" id="MobiDB-lite"/>
    </source>
</evidence>
<feature type="compositionally biased region" description="Basic residues" evidence="1">
    <location>
        <begin position="151"/>
        <end position="164"/>
    </location>
</feature>
<feature type="region of interest" description="Disordered" evidence="1">
    <location>
        <begin position="139"/>
        <end position="164"/>
    </location>
</feature>
<comment type="caution">
    <text evidence="2">The sequence shown here is derived from an EMBL/GenBank/DDBJ whole genome shotgun (WGS) entry which is preliminary data.</text>
</comment>